<dbReference type="InterPro" id="IPR038718">
    <property type="entry name" value="SNF2-like_sf"/>
</dbReference>
<evidence type="ECO:0000256" key="1">
    <source>
        <dbReference type="ARBA" id="ARBA00022801"/>
    </source>
</evidence>
<dbReference type="InterPro" id="IPR007527">
    <property type="entry name" value="Znf_SWIM"/>
</dbReference>
<reference evidence="6 7" key="1">
    <citation type="submission" date="2019-02" db="EMBL/GenBank/DDBJ databases">
        <title>Draft genome sequence of Amycolatopsis sp. 8-3EHSu isolated from roots of Suaeda maritima.</title>
        <authorList>
            <person name="Duangmal K."/>
            <person name="Chantavorakit T."/>
        </authorList>
    </citation>
    <scope>NUCLEOTIDE SEQUENCE [LARGE SCALE GENOMIC DNA]</scope>
    <source>
        <strain evidence="6 7">8-3EHSu</strain>
    </source>
</reference>
<dbReference type="GO" id="GO:0004386">
    <property type="term" value="F:helicase activity"/>
    <property type="evidence" value="ECO:0007669"/>
    <property type="project" value="UniProtKB-KW"/>
</dbReference>
<keyword evidence="2" id="KW-0479">Metal-binding</keyword>
<gene>
    <name evidence="6" type="ORF">EWH70_13065</name>
</gene>
<keyword evidence="2" id="KW-0862">Zinc</keyword>
<dbReference type="AlphaFoldDB" id="A0A4Q7J8R3"/>
<evidence type="ECO:0000259" key="3">
    <source>
        <dbReference type="PROSITE" id="PS50966"/>
    </source>
</evidence>
<evidence type="ECO:0000259" key="4">
    <source>
        <dbReference type="PROSITE" id="PS51192"/>
    </source>
</evidence>
<evidence type="ECO:0000313" key="7">
    <source>
        <dbReference type="Proteomes" id="UP000292003"/>
    </source>
</evidence>
<dbReference type="InterPro" id="IPR014001">
    <property type="entry name" value="Helicase_ATP-bd"/>
</dbReference>
<dbReference type="GO" id="GO:0016787">
    <property type="term" value="F:hydrolase activity"/>
    <property type="evidence" value="ECO:0007669"/>
    <property type="project" value="UniProtKB-KW"/>
</dbReference>
<dbReference type="GO" id="GO:0005524">
    <property type="term" value="F:ATP binding"/>
    <property type="evidence" value="ECO:0007669"/>
    <property type="project" value="InterPro"/>
</dbReference>
<keyword evidence="2" id="KW-0863">Zinc-finger</keyword>
<feature type="domain" description="SWIM-type" evidence="3">
    <location>
        <begin position="57"/>
        <end position="98"/>
    </location>
</feature>
<dbReference type="SMART" id="SM00490">
    <property type="entry name" value="HELICc"/>
    <property type="match status" value="1"/>
</dbReference>
<dbReference type="PROSITE" id="PS51194">
    <property type="entry name" value="HELICASE_CTER"/>
    <property type="match status" value="1"/>
</dbReference>
<dbReference type="SUPFAM" id="SSF52540">
    <property type="entry name" value="P-loop containing nucleoside triphosphate hydrolases"/>
    <property type="match status" value="2"/>
</dbReference>
<comment type="caution">
    <text evidence="6">The sequence shown here is derived from an EMBL/GenBank/DDBJ whole genome shotgun (WGS) entry which is preliminary data.</text>
</comment>
<keyword evidence="6" id="KW-0067">ATP-binding</keyword>
<dbReference type="InterPro" id="IPR049730">
    <property type="entry name" value="SNF2/RAD54-like_C"/>
</dbReference>
<dbReference type="Pfam" id="PF00176">
    <property type="entry name" value="SNF2-rel_dom"/>
    <property type="match status" value="1"/>
</dbReference>
<dbReference type="InterPro" id="IPR027417">
    <property type="entry name" value="P-loop_NTPase"/>
</dbReference>
<dbReference type="InterPro" id="IPR001650">
    <property type="entry name" value="Helicase_C-like"/>
</dbReference>
<sequence>MQQIGPPLVDLADVRQAVGTATYTRGSAYARQRAVLSIAVERHAVHGLVQGSEAQPYAVVAHLRPGRRGGQAVLDYGECSCPVEFDCKHVVALLIAANGVGRPAKRKPDWAESLDALLREPAATTGGTTPLAIELSVDQARLRARLVRPARKHGGWIVGDLSWPALDQPHYLTDYLPRQLAAVRELYTAYRIAGTDFLGYYSSANARHLDLTACESRQLWPLLDEATRAGVRLVHARKGLGDLPPVVAGELTVDITGGTEGALVLTPSIETDAAETKPVAFIGSDGHGAVCIDPAQATADPATWRLRLVRLPGGTSAQLQQLTLRAGKLEVPASGRDRFATEFFPRLRRTAAVVSSDSAFTPPAISGPVLRLSARYSDGHVVDLTWQWRYTVGDSTVLSPIAGDEPHRDPAAEQEVLRRLHEETGEQATDRTLTGLDTLRFSTEVLPLLTDVELDITRAPDYREVGDSLTVAVSTDEIAGERDWFDLGVTVSVEGREVPFTDLFTALAKDQSHLLLPDGAYFALDKPELRALRTLIEEARAITDTSSGTPRISRYQLGLWEELAALGVVDRQADAWQRQVEALKSLDNLDSVTDPRVDATLRPYQKDGVAWLTLLWRLGLGGILADDMGLGKTLQTLALISHAHESDSRPFLIVAPASVVANWAAEAERFTPHLRVATVTRSGRTLPEADVVVTSYTLLRLDFDAYAAADWAALVLDEAQFAKNHRSKVYQCARRLPAPFKLAITGTPLENNLMELWSMLSITAPGLFPDPAKFKEYYARPIERGGDAELLARLRRRIKPLLKRRTKEQVAAELPAKQEQVLSVRLHPKHRTIYERRLHRERQRVLGMLDDLDRNRFTILRSLTVLRRLALHAGLVDDEHDQVACAKLDALVEQLDDVRAGGHRALVFSQFTGFLDRVRTRLDDAGIEYCYLDGKTRNRAEVIDGFKNGSAPVFLISLKAGGFGLNLTEADYCFLLDPWWNPATENQAVDRTHRIGQTRNVMVYRLISEDTIEEKVMALKARKAELFTSVLDDGDSFSTALDADDIRSLFS</sequence>
<dbReference type="GO" id="GO:0008270">
    <property type="term" value="F:zinc ion binding"/>
    <property type="evidence" value="ECO:0007669"/>
    <property type="project" value="UniProtKB-KW"/>
</dbReference>
<dbReference type="EMBL" id="SFCC01000006">
    <property type="protein sequence ID" value="RZQ63378.1"/>
    <property type="molecule type" value="Genomic_DNA"/>
</dbReference>
<dbReference type="Pfam" id="PF04434">
    <property type="entry name" value="SWIM"/>
    <property type="match status" value="1"/>
</dbReference>
<evidence type="ECO:0000256" key="2">
    <source>
        <dbReference type="PROSITE-ProRule" id="PRU00325"/>
    </source>
</evidence>
<dbReference type="Proteomes" id="UP000292003">
    <property type="component" value="Unassembled WGS sequence"/>
</dbReference>
<name>A0A4Q7J8R3_9PSEU</name>
<dbReference type="PROSITE" id="PS50966">
    <property type="entry name" value="ZF_SWIM"/>
    <property type="match status" value="1"/>
</dbReference>
<keyword evidence="1" id="KW-0378">Hydrolase</keyword>
<accession>A0A4Q7J8R3</accession>
<dbReference type="PROSITE" id="PS51192">
    <property type="entry name" value="HELICASE_ATP_BIND_1"/>
    <property type="match status" value="1"/>
</dbReference>
<dbReference type="CDD" id="cd18793">
    <property type="entry name" value="SF2_C_SNF"/>
    <property type="match status" value="1"/>
</dbReference>
<keyword evidence="6" id="KW-0547">Nucleotide-binding</keyword>
<dbReference type="Gene3D" id="3.40.50.10810">
    <property type="entry name" value="Tandem AAA-ATPase domain"/>
    <property type="match status" value="1"/>
</dbReference>
<protein>
    <submittedName>
        <fullName evidence="6">Helicase</fullName>
    </submittedName>
</protein>
<evidence type="ECO:0000259" key="5">
    <source>
        <dbReference type="PROSITE" id="PS51194"/>
    </source>
</evidence>
<dbReference type="OrthoDB" id="9760715at2"/>
<dbReference type="Gene3D" id="3.40.50.300">
    <property type="entry name" value="P-loop containing nucleotide triphosphate hydrolases"/>
    <property type="match status" value="1"/>
</dbReference>
<feature type="domain" description="Helicase C-terminal" evidence="5">
    <location>
        <begin position="887"/>
        <end position="1045"/>
    </location>
</feature>
<dbReference type="Pfam" id="PF00271">
    <property type="entry name" value="Helicase_C"/>
    <property type="match status" value="1"/>
</dbReference>
<dbReference type="SMART" id="SM00487">
    <property type="entry name" value="DEXDc"/>
    <property type="match status" value="1"/>
</dbReference>
<dbReference type="PANTHER" id="PTHR10799">
    <property type="entry name" value="SNF2/RAD54 HELICASE FAMILY"/>
    <property type="match status" value="1"/>
</dbReference>
<dbReference type="RefSeq" id="WP_130475631.1">
    <property type="nucleotide sequence ID" value="NZ_SFCC01000006.1"/>
</dbReference>
<evidence type="ECO:0000313" key="6">
    <source>
        <dbReference type="EMBL" id="RZQ63378.1"/>
    </source>
</evidence>
<proteinExistence type="predicted"/>
<keyword evidence="7" id="KW-1185">Reference proteome</keyword>
<feature type="domain" description="Helicase ATP-binding" evidence="4">
    <location>
        <begin position="613"/>
        <end position="766"/>
    </location>
</feature>
<organism evidence="6 7">
    <name type="scientific">Amycolatopsis suaedae</name>
    <dbReference type="NCBI Taxonomy" id="2510978"/>
    <lineage>
        <taxon>Bacteria</taxon>
        <taxon>Bacillati</taxon>
        <taxon>Actinomycetota</taxon>
        <taxon>Actinomycetes</taxon>
        <taxon>Pseudonocardiales</taxon>
        <taxon>Pseudonocardiaceae</taxon>
        <taxon>Amycolatopsis</taxon>
    </lineage>
</organism>
<dbReference type="InterPro" id="IPR000330">
    <property type="entry name" value="SNF2_N"/>
</dbReference>
<keyword evidence="6" id="KW-0347">Helicase</keyword>